<dbReference type="SUPFAM" id="SSF48179">
    <property type="entry name" value="6-phosphogluconate dehydrogenase C-terminal domain-like"/>
    <property type="match status" value="1"/>
</dbReference>
<organism evidence="9">
    <name type="scientific">freshwater metagenome</name>
    <dbReference type="NCBI Taxonomy" id="449393"/>
    <lineage>
        <taxon>unclassified sequences</taxon>
        <taxon>metagenomes</taxon>
        <taxon>ecological metagenomes</taxon>
    </lineage>
</organism>
<evidence type="ECO:0000256" key="1">
    <source>
        <dbReference type="ARBA" id="ARBA00004701"/>
    </source>
</evidence>
<protein>
    <recommendedName>
        <fullName evidence="3">UDP-glucose 6-dehydrogenase</fullName>
        <ecNumber evidence="3">1.1.1.22</ecNumber>
    </recommendedName>
</protein>
<dbReference type="GO" id="GO:0006065">
    <property type="term" value="P:UDP-glucuronate biosynthetic process"/>
    <property type="evidence" value="ECO:0007669"/>
    <property type="project" value="UniProtKB-UniPathway"/>
</dbReference>
<dbReference type="Gene3D" id="3.40.50.720">
    <property type="entry name" value="NAD(P)-binding Rossmann-like Domain"/>
    <property type="match status" value="2"/>
</dbReference>
<dbReference type="NCBIfam" id="TIGR03026">
    <property type="entry name" value="NDP-sugDHase"/>
    <property type="match status" value="1"/>
</dbReference>
<dbReference type="InterPro" id="IPR014026">
    <property type="entry name" value="UDP-Glc/GDP-Man_DH_dimer"/>
</dbReference>
<dbReference type="Pfam" id="PF03721">
    <property type="entry name" value="UDPG_MGDP_dh_N"/>
    <property type="match status" value="1"/>
</dbReference>
<keyword evidence="7" id="KW-0812">Transmembrane</keyword>
<dbReference type="SMART" id="SM00984">
    <property type="entry name" value="UDPG_MGDP_dh_C"/>
    <property type="match status" value="1"/>
</dbReference>
<accession>A0A094QK88</accession>
<dbReference type="SUPFAM" id="SSF52413">
    <property type="entry name" value="UDP-glucose/GDP-mannose dehydrogenase C-terminal domain"/>
    <property type="match status" value="1"/>
</dbReference>
<dbReference type="InterPro" id="IPR001732">
    <property type="entry name" value="UDP-Glc/GDP-Man_DH_N"/>
</dbReference>
<evidence type="ECO:0000256" key="2">
    <source>
        <dbReference type="ARBA" id="ARBA00006601"/>
    </source>
</evidence>
<dbReference type="EC" id="1.1.1.22" evidence="3"/>
<keyword evidence="4" id="KW-0560">Oxidoreductase</keyword>
<dbReference type="GO" id="GO:0000271">
    <property type="term" value="P:polysaccharide biosynthetic process"/>
    <property type="evidence" value="ECO:0007669"/>
    <property type="project" value="InterPro"/>
</dbReference>
<dbReference type="Gene3D" id="1.20.5.100">
    <property type="entry name" value="Cytochrome c1, transmembrane anchor, C-terminal"/>
    <property type="match status" value="1"/>
</dbReference>
<dbReference type="InterPro" id="IPR036220">
    <property type="entry name" value="UDP-Glc/GDP-Man_DH_C_sf"/>
</dbReference>
<evidence type="ECO:0000256" key="4">
    <source>
        <dbReference type="ARBA" id="ARBA00023002"/>
    </source>
</evidence>
<evidence type="ECO:0000256" key="7">
    <source>
        <dbReference type="SAM" id="Phobius"/>
    </source>
</evidence>
<reference evidence="9" key="1">
    <citation type="submission" date="2014-06" db="EMBL/GenBank/DDBJ databases">
        <title>Key roles for freshwater Actinobacteria revealed by deep metagenomic sequencing.</title>
        <authorList>
            <person name="Ghai R."/>
            <person name="Mizuno C.M."/>
            <person name="Picazo A."/>
            <person name="Camacho A."/>
            <person name="Rodriguez-Valera F."/>
        </authorList>
    </citation>
    <scope>NUCLEOTIDE SEQUENCE</scope>
</reference>
<dbReference type="Pfam" id="PF03720">
    <property type="entry name" value="UDPG_MGDP_dh_C"/>
    <property type="match status" value="1"/>
</dbReference>
<dbReference type="UniPathway" id="UPA00038">
    <property type="reaction ID" value="UER00491"/>
</dbReference>
<proteinExistence type="inferred from homology"/>
<evidence type="ECO:0000313" key="9">
    <source>
        <dbReference type="EMBL" id="KGA14861.1"/>
    </source>
</evidence>
<dbReference type="InterPro" id="IPR028357">
    <property type="entry name" value="UDPglc_DH_bac"/>
</dbReference>
<dbReference type="Pfam" id="PF00984">
    <property type="entry name" value="UDPG_MGDP_dh"/>
    <property type="match status" value="1"/>
</dbReference>
<dbReference type="InterPro" id="IPR036291">
    <property type="entry name" value="NAD(P)-bd_dom_sf"/>
</dbReference>
<keyword evidence="7" id="KW-0472">Membrane</keyword>
<evidence type="ECO:0000259" key="8">
    <source>
        <dbReference type="SMART" id="SM00984"/>
    </source>
</evidence>
<dbReference type="SUPFAM" id="SSF51735">
    <property type="entry name" value="NAD(P)-binding Rossmann-fold domains"/>
    <property type="match status" value="1"/>
</dbReference>
<feature type="domain" description="UDP-glucose/GDP-mannose dehydrogenase C-terminal" evidence="8">
    <location>
        <begin position="323"/>
        <end position="427"/>
    </location>
</feature>
<comment type="caution">
    <text evidence="9">The sequence shown here is derived from an EMBL/GenBank/DDBJ whole genome shotgun (WGS) entry which is preliminary data.</text>
</comment>
<dbReference type="PIRSF" id="PIRSF000124">
    <property type="entry name" value="UDPglc_GDPman_dh"/>
    <property type="match status" value="1"/>
</dbReference>
<dbReference type="InterPro" id="IPR017476">
    <property type="entry name" value="UDP-Glc/GDP-Man"/>
</dbReference>
<dbReference type="InterPro" id="IPR008927">
    <property type="entry name" value="6-PGluconate_DH-like_C_sf"/>
</dbReference>
<comment type="similarity">
    <text evidence="2">Belongs to the UDP-glucose/GDP-mannose dehydrogenase family.</text>
</comment>
<dbReference type="GO" id="GO:0051287">
    <property type="term" value="F:NAD binding"/>
    <property type="evidence" value="ECO:0007669"/>
    <property type="project" value="InterPro"/>
</dbReference>
<dbReference type="GO" id="GO:0003979">
    <property type="term" value="F:UDP-glucose 6-dehydrogenase activity"/>
    <property type="evidence" value="ECO:0007669"/>
    <property type="project" value="UniProtKB-EC"/>
</dbReference>
<dbReference type="PANTHER" id="PTHR43750">
    <property type="entry name" value="UDP-GLUCOSE 6-DEHYDROGENASE TUAD"/>
    <property type="match status" value="1"/>
</dbReference>
<dbReference type="EMBL" id="JNSL01000133">
    <property type="protein sequence ID" value="KGA14861.1"/>
    <property type="molecule type" value="Genomic_DNA"/>
</dbReference>
<gene>
    <name evidence="9" type="ORF">GM51_16230</name>
</gene>
<comment type="catalytic activity">
    <reaction evidence="6">
        <text>UDP-alpha-D-glucose + 2 NAD(+) + H2O = UDP-alpha-D-glucuronate + 2 NADH + 3 H(+)</text>
        <dbReference type="Rhea" id="RHEA:23596"/>
        <dbReference type="ChEBI" id="CHEBI:15377"/>
        <dbReference type="ChEBI" id="CHEBI:15378"/>
        <dbReference type="ChEBI" id="CHEBI:57540"/>
        <dbReference type="ChEBI" id="CHEBI:57945"/>
        <dbReference type="ChEBI" id="CHEBI:58052"/>
        <dbReference type="ChEBI" id="CHEBI:58885"/>
        <dbReference type="EC" id="1.1.1.22"/>
    </reaction>
</comment>
<feature type="transmembrane region" description="Helical" evidence="7">
    <location>
        <begin position="7"/>
        <end position="31"/>
    </location>
</feature>
<dbReference type="AlphaFoldDB" id="A0A094QK88"/>
<comment type="pathway">
    <text evidence="1">Nucleotide-sugar biosynthesis; UDP-alpha-D-glucuronate biosynthesis; UDP-alpha-D-glucuronate from UDP-alpha-D-glucose: step 1/1.</text>
</comment>
<dbReference type="PANTHER" id="PTHR43750:SF3">
    <property type="entry name" value="UDP-GLUCOSE 6-DEHYDROGENASE TUAD"/>
    <property type="match status" value="1"/>
</dbReference>
<name>A0A094QK88_9ZZZZ</name>
<evidence type="ECO:0000256" key="5">
    <source>
        <dbReference type="ARBA" id="ARBA00023027"/>
    </source>
</evidence>
<dbReference type="PIRSF" id="PIRSF500134">
    <property type="entry name" value="UDPglc_DH_bac"/>
    <property type="match status" value="1"/>
</dbReference>
<evidence type="ECO:0000256" key="6">
    <source>
        <dbReference type="ARBA" id="ARBA00047473"/>
    </source>
</evidence>
<keyword evidence="5" id="KW-0520">NAD</keyword>
<dbReference type="InterPro" id="IPR014027">
    <property type="entry name" value="UDP-Glc/GDP-Man_DH_C"/>
</dbReference>
<sequence length="459" mass="49477">MDNALRVSVFGAGYVGLVTAAGLAAIGHHVLCVDVDEKKISSLTNGEVPFFEPGLPEMISRGVASRNLHFTSSLTTAIDHGQVIIIGVGTPPLSSGAADLSQVLSVATSIGKHIKHRAVVVVKSTVPVGTSELVHEAIQDELNRRGDLIAFSVASNPEFLKEGDAVRDFMVPDRIVIGVSDEWAGDVLGLLYEPLCKSDGVLMKMSTQSSEMCKYAANAMLATRISFMNEMARLSDIVGADICEIQRVMAADPRIGSKYLNAGAGFGGSCFPKDLRAIRAMGIDFNCDLPLIESVIEVNTRQQSVLIDKAREVLGSLKGKRCAVWGLAFKPDTDDIREAPALHLIHALLAEGASIVAHDPVVQWLPMYSSLSPDLFHIVDDPYAAIANVDVLFLVTEWSEYRAIDVQRMTELVGDGVIVDGRNIWAKFDFTGTDVAYLGIGRQSNVEHVRETYAVELAG</sequence>
<keyword evidence="7" id="KW-1133">Transmembrane helix</keyword>
<evidence type="ECO:0000256" key="3">
    <source>
        <dbReference type="ARBA" id="ARBA00012954"/>
    </source>
</evidence>